<protein>
    <submittedName>
        <fullName evidence="1">Uncharacterized protein</fullName>
    </submittedName>
</protein>
<dbReference type="EMBL" id="GL636494">
    <property type="protein sequence ID" value="EFW17561.1"/>
    <property type="molecule type" value="Genomic_DNA"/>
</dbReference>
<dbReference type="AlphaFoldDB" id="E9D852"/>
<name>E9D852_COCPS</name>
<accession>E9D852</accession>
<dbReference type="VEuPathDB" id="FungiDB:D8B26_008413"/>
<organism evidence="2">
    <name type="scientific">Coccidioides posadasii (strain RMSCC 757 / Silveira)</name>
    <name type="common">Valley fever fungus</name>
    <dbReference type="NCBI Taxonomy" id="443226"/>
    <lineage>
        <taxon>Eukaryota</taxon>
        <taxon>Fungi</taxon>
        <taxon>Dikarya</taxon>
        <taxon>Ascomycota</taxon>
        <taxon>Pezizomycotina</taxon>
        <taxon>Eurotiomycetes</taxon>
        <taxon>Eurotiomycetidae</taxon>
        <taxon>Onygenales</taxon>
        <taxon>Onygenaceae</taxon>
        <taxon>Coccidioides</taxon>
    </lineage>
</organism>
<dbReference type="Proteomes" id="UP000002497">
    <property type="component" value="Unassembled WGS sequence"/>
</dbReference>
<evidence type="ECO:0000313" key="1">
    <source>
        <dbReference type="EMBL" id="EFW17561.1"/>
    </source>
</evidence>
<gene>
    <name evidence="1" type="ORF">CPSG_06004</name>
</gene>
<dbReference type="VEuPathDB" id="FungiDB:CPSG_06004"/>
<sequence>MKKAKKKFLSLAFWVQDAIRAARCHSITLWSLSFGAWGDFVHWACWAASPSFARDHFQLFVQHGGSDQWRFSPLLTHEEAWATLYRAHGGLRHQLRTPASDCSRPFECFLRRDWHHTNVFAQFALTLWLTRPLKLASKLSPKNRQILRCKCVRLLLHNTCRCGTLPYGIPGSEFGNWPLQSNPRGLGARDLERCIFKESGEEIVDNRCGVGSCL</sequence>
<reference evidence="2" key="1">
    <citation type="journal article" date="2010" name="Genome Res.">
        <title>Population genomic sequencing of Coccidioides fungi reveals recent hybridization and transposon control.</title>
        <authorList>
            <person name="Neafsey D.E."/>
            <person name="Barker B.M."/>
            <person name="Sharpton T.J."/>
            <person name="Stajich J.E."/>
            <person name="Park D.J."/>
            <person name="Whiston E."/>
            <person name="Hung C.-Y."/>
            <person name="McMahan C."/>
            <person name="White J."/>
            <person name="Sykes S."/>
            <person name="Heiman D."/>
            <person name="Young S."/>
            <person name="Zeng Q."/>
            <person name="Abouelleil A."/>
            <person name="Aftuck L."/>
            <person name="Bessette D."/>
            <person name="Brown A."/>
            <person name="FitzGerald M."/>
            <person name="Lui A."/>
            <person name="Macdonald J.P."/>
            <person name="Priest M."/>
            <person name="Orbach M.J."/>
            <person name="Galgiani J.N."/>
            <person name="Kirkland T.N."/>
            <person name="Cole G.T."/>
            <person name="Birren B.W."/>
            <person name="Henn M.R."/>
            <person name="Taylor J.W."/>
            <person name="Rounsley S.D."/>
        </authorList>
    </citation>
    <scope>NUCLEOTIDE SEQUENCE [LARGE SCALE GENOMIC DNA]</scope>
    <source>
        <strain evidence="2">RMSCC 757 / Silveira</strain>
    </source>
</reference>
<keyword evidence="2" id="KW-1185">Reference proteome</keyword>
<proteinExistence type="predicted"/>
<reference evidence="2" key="2">
    <citation type="submission" date="2010-03" db="EMBL/GenBank/DDBJ databases">
        <title>The genome sequence of Coccidioides posadasii strain Silveira.</title>
        <authorList>
            <consortium name="The Broad Institute Genome Sequencing Center for Infectious Disease"/>
            <person name="Neafsey D."/>
            <person name="Orbach M."/>
            <person name="Henn M.R."/>
            <person name="Cole G.T."/>
            <person name="Galgiani J."/>
            <person name="Gardner M.J."/>
            <person name="Kirkland T.N."/>
            <person name="Taylor J.W."/>
            <person name="Young S.K."/>
            <person name="Zeng Q."/>
            <person name="Koehrsen M."/>
            <person name="Alvarado L."/>
            <person name="Berlin A."/>
            <person name="Borenstein D."/>
            <person name="Chapman S.B."/>
            <person name="Chen Z."/>
            <person name="Engels R."/>
            <person name="Freedman E."/>
            <person name="Gellesch M."/>
            <person name="Goldberg J."/>
            <person name="Griggs A."/>
            <person name="Gujja S."/>
            <person name="Heilman E."/>
            <person name="Heiman D."/>
            <person name="Howarth C."/>
            <person name="Jen D."/>
            <person name="Larson L."/>
            <person name="Mehta T."/>
            <person name="Neiman D."/>
            <person name="Park D."/>
            <person name="Pearson M."/>
            <person name="Richards J."/>
            <person name="Roberts A."/>
            <person name="Saif S."/>
            <person name="Shea T."/>
            <person name="Shenoy N."/>
            <person name="Sisk P."/>
            <person name="Stolte C."/>
            <person name="Sykes S."/>
            <person name="Walk T."/>
            <person name="White J."/>
            <person name="Yandava C."/>
            <person name="Haas B."/>
            <person name="Nusbaum C."/>
            <person name="Birren B."/>
        </authorList>
    </citation>
    <scope>NUCLEOTIDE SEQUENCE [LARGE SCALE GENOMIC DNA]</scope>
    <source>
        <strain evidence="2">RMSCC 757 / Silveira</strain>
    </source>
</reference>
<evidence type="ECO:0000313" key="2">
    <source>
        <dbReference type="Proteomes" id="UP000002497"/>
    </source>
</evidence>
<dbReference type="HOGENOM" id="CLU_1288803_0_0_1"/>